<keyword evidence="1" id="KW-0805">Transcription regulation</keyword>
<evidence type="ECO:0000259" key="4">
    <source>
        <dbReference type="PROSITE" id="PS50932"/>
    </source>
</evidence>
<comment type="caution">
    <text evidence="5">The sequence shown here is derived from an EMBL/GenBank/DDBJ whole genome shotgun (WGS) entry which is preliminary data.</text>
</comment>
<dbReference type="PANTHER" id="PTHR30146:SF109">
    <property type="entry name" value="HTH-TYPE TRANSCRIPTIONAL REGULATOR GALS"/>
    <property type="match status" value="1"/>
</dbReference>
<keyword evidence="6" id="KW-1185">Reference proteome</keyword>
<accession>A0ABV5CHK6</accession>
<name>A0ABV5CHK6_9SPHI</name>
<gene>
    <name evidence="5" type="ORF">WKR92_13395</name>
</gene>
<organism evidence="5 6">
    <name type="scientific">Albibacterium profundi</name>
    <dbReference type="NCBI Taxonomy" id="3134906"/>
    <lineage>
        <taxon>Bacteria</taxon>
        <taxon>Pseudomonadati</taxon>
        <taxon>Bacteroidota</taxon>
        <taxon>Sphingobacteriia</taxon>
        <taxon>Sphingobacteriales</taxon>
        <taxon>Sphingobacteriaceae</taxon>
        <taxon>Albibacterium</taxon>
    </lineage>
</organism>
<dbReference type="Proteomes" id="UP001580928">
    <property type="component" value="Unassembled WGS sequence"/>
</dbReference>
<proteinExistence type="predicted"/>
<dbReference type="InterPro" id="IPR028082">
    <property type="entry name" value="Peripla_BP_I"/>
</dbReference>
<sequence>MKKTTILDIARELDISFSTVSRALNDHKAISEPTKKAVKEMAERMGYQPNKIASSLRSGKSKTIGVLVPRLDVTFFSSVVHGIEAVMNENGYSILLYQSQEHFDREKKGIETFLNSQVEGIIASISLETDKSDAFAAVIKRNMPLAFFDRILPDLEVPSVTIDDYRGGFIATEHLIKKGRKKIVHINQYRNVNIFNERLRGYLDALKHYGLPIDEDLIIKGDFSLDFGRQCICDLVSKKIDFDAVFTLEDFTAMGVVQQLKEYSIKIPDDVSVVGFANEDFTSLVTPSISTVDQNSMGMGREVAHLFLKLLKKGDYYKHTPEKFVFEPTLLVRESSI</sequence>
<evidence type="ECO:0000313" key="6">
    <source>
        <dbReference type="Proteomes" id="UP001580928"/>
    </source>
</evidence>
<dbReference type="SUPFAM" id="SSF47413">
    <property type="entry name" value="lambda repressor-like DNA-binding domains"/>
    <property type="match status" value="1"/>
</dbReference>
<evidence type="ECO:0000256" key="1">
    <source>
        <dbReference type="ARBA" id="ARBA00023015"/>
    </source>
</evidence>
<reference evidence="5 6" key="1">
    <citation type="submission" date="2024-04" db="EMBL/GenBank/DDBJ databases">
        <title>Albibacterium profundi sp. nov., isolated from sediment of the Challenger Deep of Mariana Trench.</title>
        <authorList>
            <person name="Wang Y."/>
        </authorList>
    </citation>
    <scope>NUCLEOTIDE SEQUENCE [LARGE SCALE GENOMIC DNA]</scope>
    <source>
        <strain evidence="5 6">RHL897</strain>
    </source>
</reference>
<dbReference type="CDD" id="cd06267">
    <property type="entry name" value="PBP1_LacI_sugar_binding-like"/>
    <property type="match status" value="1"/>
</dbReference>
<dbReference type="CDD" id="cd01392">
    <property type="entry name" value="HTH_LacI"/>
    <property type="match status" value="1"/>
</dbReference>
<dbReference type="PROSITE" id="PS50932">
    <property type="entry name" value="HTH_LACI_2"/>
    <property type="match status" value="1"/>
</dbReference>
<evidence type="ECO:0000256" key="3">
    <source>
        <dbReference type="ARBA" id="ARBA00023163"/>
    </source>
</evidence>
<evidence type="ECO:0000256" key="2">
    <source>
        <dbReference type="ARBA" id="ARBA00023125"/>
    </source>
</evidence>
<keyword evidence="3" id="KW-0804">Transcription</keyword>
<dbReference type="InterPro" id="IPR001761">
    <property type="entry name" value="Peripla_BP/Lac1_sug-bd_dom"/>
</dbReference>
<dbReference type="GO" id="GO:0003677">
    <property type="term" value="F:DNA binding"/>
    <property type="evidence" value="ECO:0007669"/>
    <property type="project" value="UniProtKB-KW"/>
</dbReference>
<dbReference type="Gene3D" id="3.40.50.2300">
    <property type="match status" value="2"/>
</dbReference>
<dbReference type="SUPFAM" id="SSF53822">
    <property type="entry name" value="Periplasmic binding protein-like I"/>
    <property type="match status" value="1"/>
</dbReference>
<evidence type="ECO:0000313" key="5">
    <source>
        <dbReference type="EMBL" id="MFB5946823.1"/>
    </source>
</evidence>
<feature type="domain" description="HTH lacI-type" evidence="4">
    <location>
        <begin position="4"/>
        <end position="58"/>
    </location>
</feature>
<dbReference type="PANTHER" id="PTHR30146">
    <property type="entry name" value="LACI-RELATED TRANSCRIPTIONAL REPRESSOR"/>
    <property type="match status" value="1"/>
</dbReference>
<dbReference type="RefSeq" id="WP_375558352.1">
    <property type="nucleotide sequence ID" value="NZ_JBBVGT010000003.1"/>
</dbReference>
<dbReference type="SMART" id="SM00354">
    <property type="entry name" value="HTH_LACI"/>
    <property type="match status" value="1"/>
</dbReference>
<keyword evidence="2 5" id="KW-0238">DNA-binding</keyword>
<dbReference type="Pfam" id="PF00356">
    <property type="entry name" value="LacI"/>
    <property type="match status" value="1"/>
</dbReference>
<protein>
    <submittedName>
        <fullName evidence="5">LacI family DNA-binding transcriptional regulator</fullName>
    </submittedName>
</protein>
<dbReference type="EMBL" id="JBBVGT010000003">
    <property type="protein sequence ID" value="MFB5946823.1"/>
    <property type="molecule type" value="Genomic_DNA"/>
</dbReference>
<dbReference type="InterPro" id="IPR010982">
    <property type="entry name" value="Lambda_DNA-bd_dom_sf"/>
</dbReference>
<dbReference type="Pfam" id="PF00532">
    <property type="entry name" value="Peripla_BP_1"/>
    <property type="match status" value="1"/>
</dbReference>
<dbReference type="Gene3D" id="1.10.260.40">
    <property type="entry name" value="lambda repressor-like DNA-binding domains"/>
    <property type="match status" value="1"/>
</dbReference>
<dbReference type="InterPro" id="IPR000843">
    <property type="entry name" value="HTH_LacI"/>
</dbReference>